<feature type="domain" description="HTH tetR-type" evidence="3">
    <location>
        <begin position="8"/>
        <end position="66"/>
    </location>
</feature>
<organism evidence="4 5">
    <name type="scientific">Pseudovibrio ascidiaceicola</name>
    <dbReference type="NCBI Taxonomy" id="285279"/>
    <lineage>
        <taxon>Bacteria</taxon>
        <taxon>Pseudomonadati</taxon>
        <taxon>Pseudomonadota</taxon>
        <taxon>Alphaproteobacteria</taxon>
        <taxon>Hyphomicrobiales</taxon>
        <taxon>Stappiaceae</taxon>
        <taxon>Pseudovibrio</taxon>
    </lineage>
</organism>
<evidence type="ECO:0000256" key="1">
    <source>
        <dbReference type="ARBA" id="ARBA00023125"/>
    </source>
</evidence>
<comment type="caution">
    <text evidence="4">The sequence shown here is derived from an EMBL/GenBank/DDBJ whole genome shotgun (WGS) entry which is preliminary data.</text>
</comment>
<dbReference type="SUPFAM" id="SSF46689">
    <property type="entry name" value="Homeodomain-like"/>
    <property type="match status" value="1"/>
</dbReference>
<accession>A0A1I4FKF5</accession>
<name>A0A1I4FKF5_9HYPH</name>
<dbReference type="PANTHER" id="PTHR43479:SF11">
    <property type="entry name" value="ACREF_ENVCD OPERON REPRESSOR-RELATED"/>
    <property type="match status" value="1"/>
</dbReference>
<dbReference type="Proteomes" id="UP000199598">
    <property type="component" value="Unassembled WGS sequence"/>
</dbReference>
<keyword evidence="1 2" id="KW-0238">DNA-binding</keyword>
<dbReference type="EMBL" id="FOSK01000019">
    <property type="protein sequence ID" value="SFL17306.1"/>
    <property type="molecule type" value="Genomic_DNA"/>
</dbReference>
<gene>
    <name evidence="4" type="ORF">SAMN04488518_11948</name>
</gene>
<sequence>MLRDKRAVKSRRALIEAGLAELPENPMASLTEIAEIAGIGRATLYRHFASREALIEEVLKVSFEDIIQALTPMEKEGLRGKQAMMRAVELMLPLADRLRFLSSFWLDGERVLSKDPRYAFMEKETIITVEQAKEDGDIRKELPTRWVMNTYDALIFSAWDMIVKEKADIHEVTALLMTTFFDGVGPKPSKTQE</sequence>
<evidence type="ECO:0000259" key="3">
    <source>
        <dbReference type="PROSITE" id="PS50977"/>
    </source>
</evidence>
<dbReference type="InterPro" id="IPR009057">
    <property type="entry name" value="Homeodomain-like_sf"/>
</dbReference>
<dbReference type="InterPro" id="IPR001647">
    <property type="entry name" value="HTH_TetR"/>
</dbReference>
<evidence type="ECO:0000313" key="4">
    <source>
        <dbReference type="EMBL" id="SFL17306.1"/>
    </source>
</evidence>
<dbReference type="Pfam" id="PF00440">
    <property type="entry name" value="TetR_N"/>
    <property type="match status" value="1"/>
</dbReference>
<reference evidence="4 5" key="1">
    <citation type="submission" date="2016-10" db="EMBL/GenBank/DDBJ databases">
        <authorList>
            <person name="Varghese N."/>
            <person name="Submissions S."/>
        </authorList>
    </citation>
    <scope>NUCLEOTIDE SEQUENCE [LARGE SCALE GENOMIC DNA]</scope>
    <source>
        <strain evidence="4 5">DSM 16392</strain>
    </source>
</reference>
<dbReference type="InterPro" id="IPR050624">
    <property type="entry name" value="HTH-type_Tx_Regulator"/>
</dbReference>
<dbReference type="RefSeq" id="WP_244527211.1">
    <property type="nucleotide sequence ID" value="NZ_FOSK01000019.1"/>
</dbReference>
<evidence type="ECO:0000313" key="5">
    <source>
        <dbReference type="Proteomes" id="UP000199598"/>
    </source>
</evidence>
<proteinExistence type="predicted"/>
<dbReference type="Gene3D" id="1.10.357.10">
    <property type="entry name" value="Tetracycline Repressor, domain 2"/>
    <property type="match status" value="1"/>
</dbReference>
<dbReference type="PROSITE" id="PS50977">
    <property type="entry name" value="HTH_TETR_2"/>
    <property type="match status" value="1"/>
</dbReference>
<evidence type="ECO:0000256" key="2">
    <source>
        <dbReference type="PROSITE-ProRule" id="PRU00335"/>
    </source>
</evidence>
<keyword evidence="5" id="KW-1185">Reference proteome</keyword>
<dbReference type="PANTHER" id="PTHR43479">
    <property type="entry name" value="ACREF/ENVCD OPERON REPRESSOR-RELATED"/>
    <property type="match status" value="1"/>
</dbReference>
<protein>
    <submittedName>
        <fullName evidence="4">Transcriptional regulator, TetR family</fullName>
    </submittedName>
</protein>
<feature type="DNA-binding region" description="H-T-H motif" evidence="2">
    <location>
        <begin position="29"/>
        <end position="48"/>
    </location>
</feature>